<dbReference type="Proteomes" id="UP001321249">
    <property type="component" value="Unassembled WGS sequence"/>
</dbReference>
<sequence length="217" mass="24433">MADAVFLGGDRYHKAEEAHAGIGPILEAAGLSVHYTDDFASINADLLEGAKLLVFLRDGMEWPNGHDAEPVRWMQPHQEEAIEKFVLGGGSFLVMHNSAWNYPFDGGYRRTVAGYFQFHPPFQHFSVDITDPDHPITQGVDSYEIEDEQHFIWFDNDRVDLFSVSKGDDGRQSASGFSHEYGDGRVAYLANGHRLSVLQQEPVQKLITNAVNWLLRK</sequence>
<reference evidence="3" key="2">
    <citation type="journal article" date="2023" name="Nat. Commun.">
        <title>Cultivation of marine bacteria of the SAR202 clade.</title>
        <authorList>
            <person name="Lim Y."/>
            <person name="Seo J.H."/>
            <person name="Giovannoni S.J."/>
            <person name="Kang I."/>
            <person name="Cho J.C."/>
        </authorList>
    </citation>
    <scope>NUCLEOTIDE SEQUENCE</scope>
    <source>
        <strain evidence="3">JH1073</strain>
    </source>
</reference>
<dbReference type="InterPro" id="IPR029062">
    <property type="entry name" value="Class_I_gatase-like"/>
</dbReference>
<keyword evidence="4" id="KW-1185">Reference proteome</keyword>
<dbReference type="Gene3D" id="3.40.50.880">
    <property type="match status" value="1"/>
</dbReference>
<gene>
    <name evidence="2" type="ORF">GKO46_10160</name>
    <name evidence="3" type="ORF">GKO48_11385</name>
</gene>
<dbReference type="PANTHER" id="PTHR40469:SF2">
    <property type="entry name" value="GALACTOSE-BINDING DOMAIN-LIKE SUPERFAMILY PROTEIN"/>
    <property type="match status" value="1"/>
</dbReference>
<evidence type="ECO:0000313" key="4">
    <source>
        <dbReference type="Proteomes" id="UP001219901"/>
    </source>
</evidence>
<dbReference type="InterPro" id="IPR029010">
    <property type="entry name" value="ThuA-like"/>
</dbReference>
<evidence type="ECO:0000313" key="5">
    <source>
        <dbReference type="Proteomes" id="UP001321249"/>
    </source>
</evidence>
<evidence type="ECO:0000313" key="2">
    <source>
        <dbReference type="EMBL" id="MDG0867429.1"/>
    </source>
</evidence>
<dbReference type="EMBL" id="CP046147">
    <property type="protein sequence ID" value="WFG40193.1"/>
    <property type="molecule type" value="Genomic_DNA"/>
</dbReference>
<evidence type="ECO:0000313" key="3">
    <source>
        <dbReference type="EMBL" id="WFG40193.1"/>
    </source>
</evidence>
<dbReference type="RefSeq" id="WP_342825787.1">
    <property type="nucleotide sequence ID" value="NZ_CP046146.1"/>
</dbReference>
<dbReference type="Proteomes" id="UP001219901">
    <property type="component" value="Chromosome"/>
</dbReference>
<organism evidence="3 4">
    <name type="scientific">Candidatus Lucifugimonas marina</name>
    <dbReference type="NCBI Taxonomy" id="3038979"/>
    <lineage>
        <taxon>Bacteria</taxon>
        <taxon>Bacillati</taxon>
        <taxon>Chloroflexota</taxon>
        <taxon>Dehalococcoidia</taxon>
        <taxon>SAR202 cluster</taxon>
        <taxon>Candidatus Lucifugimonadales</taxon>
        <taxon>Candidatus Lucifugimonadaceae</taxon>
        <taxon>Candidatus Lucifugimonas</taxon>
    </lineage>
</organism>
<proteinExistence type="predicted"/>
<dbReference type="EMBL" id="WMBE01000003">
    <property type="protein sequence ID" value="MDG0867429.1"/>
    <property type="molecule type" value="Genomic_DNA"/>
</dbReference>
<feature type="domain" description="ThuA-like" evidence="1">
    <location>
        <begin position="9"/>
        <end position="213"/>
    </location>
</feature>
<dbReference type="Pfam" id="PF06283">
    <property type="entry name" value="ThuA"/>
    <property type="match status" value="1"/>
</dbReference>
<dbReference type="PANTHER" id="PTHR40469">
    <property type="entry name" value="SECRETED GLYCOSYL HYDROLASE"/>
    <property type="match status" value="1"/>
</dbReference>
<dbReference type="AlphaFoldDB" id="A0AAJ6CTD8"/>
<protein>
    <recommendedName>
        <fullName evidence="1">ThuA-like domain-containing protein</fullName>
    </recommendedName>
</protein>
<reference evidence="4" key="3">
    <citation type="submission" date="2023-06" db="EMBL/GenBank/DDBJ databases">
        <title>Pangenomics reveal diversification of enzyme families and niche specialization in globally abundant SAR202 bacteria.</title>
        <authorList>
            <person name="Saw J.H.W."/>
        </authorList>
    </citation>
    <scope>NUCLEOTIDE SEQUENCE [LARGE SCALE GENOMIC DNA]</scope>
    <source>
        <strain evidence="4">JH1073</strain>
    </source>
</reference>
<accession>A0AAJ6CTD8</accession>
<reference evidence="4 5" key="1">
    <citation type="submission" date="2019-11" db="EMBL/GenBank/DDBJ databases">
        <authorList>
            <person name="Cho J.-C."/>
        </authorList>
    </citation>
    <scope>NUCLEOTIDE SEQUENCE [LARGE SCALE GENOMIC DNA]</scope>
    <source>
        <strain evidence="3 4">JH1073</strain>
        <strain evidence="2 5">JH702</strain>
    </source>
</reference>
<dbReference type="SUPFAM" id="SSF52317">
    <property type="entry name" value="Class I glutamine amidotransferase-like"/>
    <property type="match status" value="1"/>
</dbReference>
<evidence type="ECO:0000259" key="1">
    <source>
        <dbReference type="Pfam" id="PF06283"/>
    </source>
</evidence>
<name>A0AAJ6CTD8_9CHLR</name>